<reference evidence="1" key="1">
    <citation type="submission" date="2021-02" db="EMBL/GenBank/DDBJ databases">
        <authorList>
            <person name="Nowell W R."/>
        </authorList>
    </citation>
    <scope>NUCLEOTIDE SEQUENCE</scope>
</reference>
<name>A0A817P7E2_9BILA</name>
<protein>
    <submittedName>
        <fullName evidence="1">Uncharacterized protein</fullName>
    </submittedName>
</protein>
<feature type="non-terminal residue" evidence="1">
    <location>
        <position position="1"/>
    </location>
</feature>
<dbReference type="EMBL" id="CAJOBS010008861">
    <property type="protein sequence ID" value="CAF4932291.1"/>
    <property type="molecule type" value="Genomic_DNA"/>
</dbReference>
<comment type="caution">
    <text evidence="1">The sequence shown here is derived from an EMBL/GenBank/DDBJ whole genome shotgun (WGS) entry which is preliminary data.</text>
</comment>
<dbReference type="Proteomes" id="UP000663825">
    <property type="component" value="Unassembled WGS sequence"/>
</dbReference>
<dbReference type="EMBL" id="CAJNXB010001236">
    <property type="protein sequence ID" value="CAF3148178.1"/>
    <property type="molecule type" value="Genomic_DNA"/>
</dbReference>
<evidence type="ECO:0000313" key="4">
    <source>
        <dbReference type="Proteomes" id="UP000663825"/>
    </source>
</evidence>
<sequence>GDFDYKTLLYMTTPTLENTKGGIMADAVLPIVEE</sequence>
<gene>
    <name evidence="1" type="ORF">TIS948_LOCUS9551</name>
    <name evidence="3" type="ORF">TOA249_LOCUS32835</name>
    <name evidence="2" type="ORF">TSG867_LOCUS31162</name>
</gene>
<dbReference type="AlphaFoldDB" id="A0A817P7E2"/>
<dbReference type="Proteomes" id="UP000663838">
    <property type="component" value="Unassembled WGS sequence"/>
</dbReference>
<evidence type="ECO:0000313" key="2">
    <source>
        <dbReference type="EMBL" id="CAF4657734.1"/>
    </source>
</evidence>
<proteinExistence type="predicted"/>
<accession>A0A817P7E2</accession>
<evidence type="ECO:0000313" key="1">
    <source>
        <dbReference type="EMBL" id="CAF3148178.1"/>
    </source>
</evidence>
<dbReference type="EMBL" id="CAJOBQ010005529">
    <property type="protein sequence ID" value="CAF4657734.1"/>
    <property type="molecule type" value="Genomic_DNA"/>
</dbReference>
<organism evidence="1 4">
    <name type="scientific">Rotaria socialis</name>
    <dbReference type="NCBI Taxonomy" id="392032"/>
    <lineage>
        <taxon>Eukaryota</taxon>
        <taxon>Metazoa</taxon>
        <taxon>Spiralia</taxon>
        <taxon>Gnathifera</taxon>
        <taxon>Rotifera</taxon>
        <taxon>Eurotatoria</taxon>
        <taxon>Bdelloidea</taxon>
        <taxon>Philodinida</taxon>
        <taxon>Philodinidae</taxon>
        <taxon>Rotaria</taxon>
    </lineage>
</organism>
<evidence type="ECO:0000313" key="3">
    <source>
        <dbReference type="EMBL" id="CAF4932291.1"/>
    </source>
</evidence>
<dbReference type="Proteomes" id="UP000663862">
    <property type="component" value="Unassembled WGS sequence"/>
</dbReference>